<evidence type="ECO:0000256" key="2">
    <source>
        <dbReference type="ARBA" id="ARBA00007317"/>
    </source>
</evidence>
<dbReference type="CDD" id="cd06849">
    <property type="entry name" value="lipoyl_domain"/>
    <property type="match status" value="1"/>
</dbReference>
<dbReference type="Gene3D" id="4.10.320.10">
    <property type="entry name" value="E3-binding domain"/>
    <property type="match status" value="1"/>
</dbReference>
<keyword evidence="5 6" id="KW-0012">Acyltransferase</keyword>
<dbReference type="InterPro" id="IPR011053">
    <property type="entry name" value="Single_hybrid_motif"/>
</dbReference>
<comment type="similarity">
    <text evidence="2 6">Belongs to the 2-oxoacid dehydrogenase family.</text>
</comment>
<dbReference type="EMBL" id="LT838272">
    <property type="protein sequence ID" value="SMB95080.1"/>
    <property type="molecule type" value="Genomic_DNA"/>
</dbReference>
<dbReference type="Pfam" id="PF00364">
    <property type="entry name" value="Biotin_lipoyl"/>
    <property type="match status" value="1"/>
</dbReference>
<dbReference type="GO" id="GO:0005737">
    <property type="term" value="C:cytoplasm"/>
    <property type="evidence" value="ECO:0007669"/>
    <property type="project" value="TreeGrafter"/>
</dbReference>
<dbReference type="Gene3D" id="3.30.559.10">
    <property type="entry name" value="Chloramphenicol acetyltransferase-like domain"/>
    <property type="match status" value="1"/>
</dbReference>
<dbReference type="InterPro" id="IPR023213">
    <property type="entry name" value="CAT-like_dom_sf"/>
</dbReference>
<protein>
    <recommendedName>
        <fullName evidence="6">Dihydrolipoamide acetyltransferase component of pyruvate dehydrogenase complex</fullName>
        <ecNumber evidence="6">2.3.1.-</ecNumber>
    </recommendedName>
</protein>
<dbReference type="OrthoDB" id="9805770at2"/>
<evidence type="ECO:0000259" key="8">
    <source>
        <dbReference type="PROSITE" id="PS51826"/>
    </source>
</evidence>
<dbReference type="GO" id="GO:0031405">
    <property type="term" value="F:lipoic acid binding"/>
    <property type="evidence" value="ECO:0007669"/>
    <property type="project" value="TreeGrafter"/>
</dbReference>
<keyword evidence="3 6" id="KW-0808">Transferase</keyword>
<dbReference type="Pfam" id="PF00198">
    <property type="entry name" value="2-oxoacid_dh"/>
    <property type="match status" value="1"/>
</dbReference>
<keyword evidence="9" id="KW-0670">Pyruvate</keyword>
<evidence type="ECO:0000256" key="4">
    <source>
        <dbReference type="ARBA" id="ARBA00022823"/>
    </source>
</evidence>
<dbReference type="InterPro" id="IPR000089">
    <property type="entry name" value="Biotin_lipoyl"/>
</dbReference>
<dbReference type="Gene3D" id="2.40.50.100">
    <property type="match status" value="1"/>
</dbReference>
<evidence type="ECO:0000259" key="7">
    <source>
        <dbReference type="PROSITE" id="PS50968"/>
    </source>
</evidence>
<dbReference type="AlphaFoldDB" id="A0A1W1VPB6"/>
<dbReference type="SUPFAM" id="SSF51230">
    <property type="entry name" value="Single hybrid motif"/>
    <property type="match status" value="1"/>
</dbReference>
<dbReference type="RefSeq" id="WP_084664728.1">
    <property type="nucleotide sequence ID" value="NZ_LT838272.1"/>
</dbReference>
<dbReference type="InterPro" id="IPR001078">
    <property type="entry name" value="2-oxoacid_DH_actylTfrase"/>
</dbReference>
<dbReference type="EC" id="2.3.1.-" evidence="6"/>
<sequence length="365" mass="40593">MSFVMTMPKLGMTMEEGTIHKWWKNVGEEVRQGEILLEILTDKVNMEVEAPVSGILKEIKAQEGEVVKVDEPIAVILLPEEEQREEAFNLEPQKVKEEKVKATPAARYIAQQAGIDLRKVQGSGPAGEIRKKDVEDFISDRGAMEVDLVPLTGVRKVIADKMLASYTSIPHVTLVTEAKASELVNLWIKLKPIVEQIASTKLSFTSLLAYFLIKVLSKYPYINARLEGDSIKRYKEVNLGIAVDTPEGLLVPVIKKADRMGLGELAKAIEEKVYKAREGRLIPEDLTGGTFTLSNLGMFDIDFFTPIINKPEVGILGVGRIREFSGQKWLTLSLSFDHRALDGGPAARFLKALKEVLEDPIKVII</sequence>
<feature type="domain" description="Peripheral subunit-binding (PSBD)" evidence="8">
    <location>
        <begin position="101"/>
        <end position="138"/>
    </location>
</feature>
<evidence type="ECO:0000313" key="9">
    <source>
        <dbReference type="EMBL" id="SMB95080.1"/>
    </source>
</evidence>
<dbReference type="PROSITE" id="PS50968">
    <property type="entry name" value="BIOTINYL_LIPOYL"/>
    <property type="match status" value="1"/>
</dbReference>
<dbReference type="SUPFAM" id="SSF52777">
    <property type="entry name" value="CoA-dependent acyltransferases"/>
    <property type="match status" value="1"/>
</dbReference>
<reference evidence="9 10" key="1">
    <citation type="submission" date="2017-04" db="EMBL/GenBank/DDBJ databases">
        <authorList>
            <person name="Afonso C.L."/>
            <person name="Miller P.J."/>
            <person name="Scott M.A."/>
            <person name="Spackman E."/>
            <person name="Goraichik I."/>
            <person name="Dimitrov K.M."/>
            <person name="Suarez D.L."/>
            <person name="Swayne D.E."/>
        </authorList>
    </citation>
    <scope>NUCLEOTIDE SEQUENCE [LARGE SCALE GENOMIC DNA]</scope>
    <source>
        <strain evidence="9 10">ToBE</strain>
    </source>
</reference>
<name>A0A1W1VPB6_9FIRM</name>
<dbReference type="InterPro" id="IPR050743">
    <property type="entry name" value="2-oxoacid_DH_E2_comp"/>
</dbReference>
<dbReference type="GO" id="GO:0016407">
    <property type="term" value="F:acetyltransferase activity"/>
    <property type="evidence" value="ECO:0007669"/>
    <property type="project" value="TreeGrafter"/>
</dbReference>
<dbReference type="InterPro" id="IPR004167">
    <property type="entry name" value="PSBD"/>
</dbReference>
<proteinExistence type="inferred from homology"/>
<dbReference type="PANTHER" id="PTHR43178">
    <property type="entry name" value="DIHYDROLIPOAMIDE ACETYLTRANSFERASE COMPONENT OF PYRUVATE DEHYDROGENASE COMPLEX"/>
    <property type="match status" value="1"/>
</dbReference>
<keyword evidence="10" id="KW-1185">Reference proteome</keyword>
<dbReference type="STRING" id="698762.SAMN00808754_1170"/>
<dbReference type="SUPFAM" id="SSF47005">
    <property type="entry name" value="Peripheral subunit-binding domain of 2-oxo acid dehydrogenase complex"/>
    <property type="match status" value="1"/>
</dbReference>
<keyword evidence="4 6" id="KW-0450">Lipoyl</keyword>
<dbReference type="Proteomes" id="UP000192569">
    <property type="component" value="Chromosome I"/>
</dbReference>
<gene>
    <name evidence="9" type="ORF">SAMN00808754_1170</name>
</gene>
<dbReference type="Pfam" id="PF02817">
    <property type="entry name" value="E3_binding"/>
    <property type="match status" value="1"/>
</dbReference>
<dbReference type="InterPro" id="IPR036625">
    <property type="entry name" value="E3-bd_dom_sf"/>
</dbReference>
<comment type="cofactor">
    <cofactor evidence="1 6">
        <name>(R)-lipoate</name>
        <dbReference type="ChEBI" id="CHEBI:83088"/>
    </cofactor>
</comment>
<evidence type="ECO:0000256" key="6">
    <source>
        <dbReference type="RuleBase" id="RU003423"/>
    </source>
</evidence>
<evidence type="ECO:0000256" key="1">
    <source>
        <dbReference type="ARBA" id="ARBA00001938"/>
    </source>
</evidence>
<organism evidence="9 10">
    <name type="scientific">Thermanaeromonas toyohensis ToBE</name>
    <dbReference type="NCBI Taxonomy" id="698762"/>
    <lineage>
        <taxon>Bacteria</taxon>
        <taxon>Bacillati</taxon>
        <taxon>Bacillota</taxon>
        <taxon>Clostridia</taxon>
        <taxon>Neomoorellales</taxon>
        <taxon>Neomoorellaceae</taxon>
        <taxon>Thermanaeromonas</taxon>
    </lineage>
</organism>
<dbReference type="PANTHER" id="PTHR43178:SF5">
    <property type="entry name" value="LIPOAMIDE ACYLTRANSFERASE COMPONENT OF BRANCHED-CHAIN ALPHA-KETO ACID DEHYDROGENASE COMPLEX, MITOCHONDRIAL"/>
    <property type="match status" value="1"/>
</dbReference>
<evidence type="ECO:0000313" key="10">
    <source>
        <dbReference type="Proteomes" id="UP000192569"/>
    </source>
</evidence>
<evidence type="ECO:0000256" key="5">
    <source>
        <dbReference type="ARBA" id="ARBA00023315"/>
    </source>
</evidence>
<feature type="domain" description="Lipoyl-binding" evidence="7">
    <location>
        <begin position="2"/>
        <end position="77"/>
    </location>
</feature>
<accession>A0A1W1VPB6</accession>
<evidence type="ECO:0000256" key="3">
    <source>
        <dbReference type="ARBA" id="ARBA00022679"/>
    </source>
</evidence>
<dbReference type="PROSITE" id="PS51826">
    <property type="entry name" value="PSBD"/>
    <property type="match status" value="1"/>
</dbReference>